<dbReference type="AlphaFoldDB" id="E4Z233"/>
<organism evidence="10">
    <name type="scientific">Oikopleura dioica</name>
    <name type="common">Tunicate</name>
    <dbReference type="NCBI Taxonomy" id="34765"/>
    <lineage>
        <taxon>Eukaryota</taxon>
        <taxon>Metazoa</taxon>
        <taxon>Chordata</taxon>
        <taxon>Tunicata</taxon>
        <taxon>Appendicularia</taxon>
        <taxon>Copelata</taxon>
        <taxon>Oikopleuridae</taxon>
        <taxon>Oikopleura</taxon>
    </lineage>
</organism>
<keyword evidence="3 7" id="KW-0812">Transmembrane</keyword>
<evidence type="ECO:0000256" key="2">
    <source>
        <dbReference type="ARBA" id="ARBA00007104"/>
    </source>
</evidence>
<evidence type="ECO:0000256" key="6">
    <source>
        <dbReference type="ARBA" id="ARBA00023136"/>
    </source>
</evidence>
<sequence length="222" mass="25672">MRNFLILFGIVQANLEPLYFEMLPGEKPRCFIEEMPSDTLMTASYHAMLVTPTIGIITDTKVGQSMMVKVTNPDGKTIMERTYGSKGRFAFTTQQAGSYLMCLSSEKGAWTQPDSKEKPTQQRLRVNISFHIGETRSYYKEAAKNEEMSRLKMETMRLSDQITRIMKEQDYARSREDVFRKISEILNSRVLWWACVQVLLVVVVGVWQVTHMRGFFIKKKIS</sequence>
<gene>
    <name evidence="10" type="ORF">GSOID_T00023852001</name>
</gene>
<dbReference type="GO" id="GO:0005789">
    <property type="term" value="C:endoplasmic reticulum membrane"/>
    <property type="evidence" value="ECO:0007669"/>
    <property type="project" value="UniProtKB-SubCell"/>
</dbReference>
<dbReference type="EMBL" id="FN656629">
    <property type="protein sequence ID" value="CBY41761.1"/>
    <property type="molecule type" value="Genomic_DNA"/>
</dbReference>
<dbReference type="Proteomes" id="UP000011014">
    <property type="component" value="Unassembled WGS sequence"/>
</dbReference>
<dbReference type="PANTHER" id="PTHR22811">
    <property type="entry name" value="TRANSMEMBRANE EMP24 DOMAIN-CONTAINING PROTEIN"/>
    <property type="match status" value="1"/>
</dbReference>
<reference evidence="10" key="1">
    <citation type="journal article" date="2010" name="Science">
        <title>Plasticity of animal genome architecture unmasked by rapid evolution of a pelagic tunicate.</title>
        <authorList>
            <person name="Denoeud F."/>
            <person name="Henriet S."/>
            <person name="Mungpakdee S."/>
            <person name="Aury J.M."/>
            <person name="Da Silva C."/>
            <person name="Brinkmann H."/>
            <person name="Mikhaleva J."/>
            <person name="Olsen L.C."/>
            <person name="Jubin C."/>
            <person name="Canestro C."/>
            <person name="Bouquet J.M."/>
            <person name="Danks G."/>
            <person name="Poulain J."/>
            <person name="Campsteijn C."/>
            <person name="Adamski M."/>
            <person name="Cross I."/>
            <person name="Yadetie F."/>
            <person name="Muffato M."/>
            <person name="Louis A."/>
            <person name="Butcher S."/>
            <person name="Tsagkogeorga G."/>
            <person name="Konrad A."/>
            <person name="Singh S."/>
            <person name="Jensen M.F."/>
            <person name="Cong E.H."/>
            <person name="Eikeseth-Otteraa H."/>
            <person name="Noel B."/>
            <person name="Anthouard V."/>
            <person name="Porcel B.M."/>
            <person name="Kachouri-Lafond R."/>
            <person name="Nishino A."/>
            <person name="Ugolini M."/>
            <person name="Chourrout P."/>
            <person name="Nishida H."/>
            <person name="Aasland R."/>
            <person name="Huzurbazar S."/>
            <person name="Westhof E."/>
            <person name="Delsuc F."/>
            <person name="Lehrach H."/>
            <person name="Reinhardt R."/>
            <person name="Weissenbach J."/>
            <person name="Roy S.W."/>
            <person name="Artiguenave F."/>
            <person name="Postlethwait J.H."/>
            <person name="Manak J.R."/>
            <person name="Thompson E.M."/>
            <person name="Jaillon O."/>
            <person name="Du Pasquier L."/>
            <person name="Boudinot P."/>
            <person name="Liberles D.A."/>
            <person name="Volff J.N."/>
            <person name="Philippe H."/>
            <person name="Lenhard B."/>
            <person name="Roest Crollius H."/>
            <person name="Wincker P."/>
            <person name="Chourrout D."/>
        </authorList>
    </citation>
    <scope>NUCLEOTIDE SEQUENCE [LARGE SCALE GENOMIC DNA]</scope>
</reference>
<dbReference type="Pfam" id="PF01105">
    <property type="entry name" value="EMP24_GP25L"/>
    <property type="match status" value="1"/>
</dbReference>
<evidence type="ECO:0000256" key="1">
    <source>
        <dbReference type="ARBA" id="ARBA00004115"/>
    </source>
</evidence>
<dbReference type="PROSITE" id="PS50866">
    <property type="entry name" value="GOLD"/>
    <property type="match status" value="1"/>
</dbReference>
<evidence type="ECO:0000259" key="9">
    <source>
        <dbReference type="PROSITE" id="PS50866"/>
    </source>
</evidence>
<protein>
    <recommendedName>
        <fullName evidence="9">GOLD domain-containing protein</fullName>
    </recommendedName>
</protein>
<evidence type="ECO:0000256" key="5">
    <source>
        <dbReference type="ARBA" id="ARBA00022989"/>
    </source>
</evidence>
<dbReference type="InterPro" id="IPR015720">
    <property type="entry name" value="Emp24-like"/>
</dbReference>
<accession>E4Z233</accession>
<name>E4Z233_OIKDI</name>
<evidence type="ECO:0000313" key="10">
    <source>
        <dbReference type="EMBL" id="CBY41761.1"/>
    </source>
</evidence>
<comment type="similarity">
    <text evidence="2 7">Belongs to the EMP24/GP25L family.</text>
</comment>
<dbReference type="InterPro" id="IPR009038">
    <property type="entry name" value="GOLD_dom"/>
</dbReference>
<feature type="transmembrane region" description="Helical" evidence="8">
    <location>
        <begin position="190"/>
        <end position="210"/>
    </location>
</feature>
<comment type="subcellular location">
    <subcellularLocation>
        <location evidence="1">Endoplasmic reticulum membrane</location>
        <topology evidence="1">Single-pass type I membrane protein</topology>
    </subcellularLocation>
    <subcellularLocation>
        <location evidence="7">Membrane</location>
        <topology evidence="7">Single-pass type I membrane protein</topology>
    </subcellularLocation>
</comment>
<keyword evidence="4" id="KW-0732">Signal</keyword>
<feature type="domain" description="GOLD" evidence="9">
    <location>
        <begin position="28"/>
        <end position="132"/>
    </location>
</feature>
<proteinExistence type="inferred from homology"/>
<evidence type="ECO:0000256" key="8">
    <source>
        <dbReference type="SAM" id="Phobius"/>
    </source>
</evidence>
<evidence type="ECO:0000256" key="7">
    <source>
        <dbReference type="RuleBase" id="RU003827"/>
    </source>
</evidence>
<dbReference type="SMART" id="SM01190">
    <property type="entry name" value="EMP24_GP25L"/>
    <property type="match status" value="1"/>
</dbReference>
<keyword evidence="5 8" id="KW-1133">Transmembrane helix</keyword>
<evidence type="ECO:0000256" key="3">
    <source>
        <dbReference type="ARBA" id="ARBA00022692"/>
    </source>
</evidence>
<evidence type="ECO:0000256" key="4">
    <source>
        <dbReference type="ARBA" id="ARBA00022729"/>
    </source>
</evidence>
<keyword evidence="6 8" id="KW-0472">Membrane</keyword>